<dbReference type="GO" id="GO:0070290">
    <property type="term" value="F:N-acylphosphatidylethanolamine-specific phospholipase D activity"/>
    <property type="evidence" value="ECO:0007669"/>
    <property type="project" value="InterPro"/>
</dbReference>
<dbReference type="PANTHER" id="PTHR15032">
    <property type="entry name" value="N-ACYL-PHOSPHATIDYLETHANOLAMINE-HYDROLYZING PHOSPHOLIPASE D"/>
    <property type="match status" value="1"/>
</dbReference>
<keyword evidence="1" id="KW-0812">Transmembrane</keyword>
<evidence type="ECO:0000259" key="2">
    <source>
        <dbReference type="Pfam" id="PF12706"/>
    </source>
</evidence>
<dbReference type="GO" id="GO:0008270">
    <property type="term" value="F:zinc ion binding"/>
    <property type="evidence" value="ECO:0007669"/>
    <property type="project" value="InterPro"/>
</dbReference>
<sequence>MAIVKKIMIGLIIIVVLISLGTVAFLNTERFGKHPADERLSRIRQSPNYVAGSFQNLNDTPMLTEGVGYSKVMYEFLFSAKPKEPTLKVPSVKTNLKTLDPTENVLIWMGHSTYFMQLDGKKILVDPVLSGNASPLSFTTKAYKGTDIYNTDDIPEIDYLFLSHDHWDHMDYNTLKQLDPKTKKVITGLGNGAHLERWGYNPTKIIEGDWYDTIHLDQGFVAHITPTRHFSGRGFKRAQTLWASFVLKTPSTSIYIGGDSGYGTHFKVIGEKHGPFDLAILENGQYDEKWKYIHMLPGEQFKAANDLKAQSILPVHSGKFTLANHDWDEPLKKITAENIQSEKKVITPMIGEQVNLNDSLQQFTHWWESKN</sequence>
<dbReference type="Gene3D" id="3.60.15.10">
    <property type="entry name" value="Ribonuclease Z/Hydroxyacylglutathione hydrolase-like"/>
    <property type="match status" value="1"/>
</dbReference>
<keyword evidence="1" id="KW-0472">Membrane</keyword>
<evidence type="ECO:0000313" key="4">
    <source>
        <dbReference type="Proteomes" id="UP000255317"/>
    </source>
</evidence>
<dbReference type="Proteomes" id="UP000255317">
    <property type="component" value="Unassembled WGS sequence"/>
</dbReference>
<evidence type="ECO:0000313" key="3">
    <source>
        <dbReference type="EMBL" id="RDK89017.1"/>
    </source>
</evidence>
<feature type="transmembrane region" description="Helical" evidence="1">
    <location>
        <begin position="7"/>
        <end position="26"/>
    </location>
</feature>
<keyword evidence="1" id="KW-1133">Transmembrane helix</keyword>
<dbReference type="SUPFAM" id="SSF56281">
    <property type="entry name" value="Metallo-hydrolase/oxidoreductase"/>
    <property type="match status" value="1"/>
</dbReference>
<dbReference type="GO" id="GO:0005737">
    <property type="term" value="C:cytoplasm"/>
    <property type="evidence" value="ECO:0007669"/>
    <property type="project" value="TreeGrafter"/>
</dbReference>
<keyword evidence="4" id="KW-1185">Reference proteome</keyword>
<dbReference type="EMBL" id="QRAO01000001">
    <property type="protein sequence ID" value="RDK89017.1"/>
    <property type="molecule type" value="Genomic_DNA"/>
</dbReference>
<evidence type="ECO:0000256" key="1">
    <source>
        <dbReference type="SAM" id="Phobius"/>
    </source>
</evidence>
<feature type="domain" description="Metallo-beta-lactamase" evidence="2">
    <location>
        <begin position="122"/>
        <end position="316"/>
    </location>
</feature>
<comment type="caution">
    <text evidence="3">The sequence shown here is derived from an EMBL/GenBank/DDBJ whole genome shotgun (WGS) entry which is preliminary data.</text>
</comment>
<dbReference type="AlphaFoldDB" id="A0A370QKX9"/>
<gene>
    <name evidence="3" type="ORF">C8D94_101896</name>
</gene>
<proteinExistence type="predicted"/>
<dbReference type="InterPro" id="IPR024884">
    <property type="entry name" value="NAPE-PLD"/>
</dbReference>
<dbReference type="InterPro" id="IPR036866">
    <property type="entry name" value="RibonucZ/Hydroxyglut_hydro"/>
</dbReference>
<organism evidence="3 4">
    <name type="scientific">Marinirhabdus gelatinilytica</name>
    <dbReference type="NCBI Taxonomy" id="1703343"/>
    <lineage>
        <taxon>Bacteria</taxon>
        <taxon>Pseudomonadati</taxon>
        <taxon>Bacteroidota</taxon>
        <taxon>Flavobacteriia</taxon>
        <taxon>Flavobacteriales</taxon>
        <taxon>Flavobacteriaceae</taxon>
    </lineage>
</organism>
<dbReference type="Pfam" id="PF12706">
    <property type="entry name" value="Lactamase_B_2"/>
    <property type="match status" value="1"/>
</dbReference>
<reference evidence="3 4" key="1">
    <citation type="submission" date="2018-07" db="EMBL/GenBank/DDBJ databases">
        <title>Genomic Encyclopedia of Type Strains, Phase IV (KMG-IV): sequencing the most valuable type-strain genomes for metagenomic binning, comparative biology and taxonomic classification.</title>
        <authorList>
            <person name="Goeker M."/>
        </authorList>
    </citation>
    <scope>NUCLEOTIDE SEQUENCE [LARGE SCALE GENOMIC DNA]</scope>
    <source>
        <strain evidence="3 4">DSM 101478</strain>
    </source>
</reference>
<name>A0A370QKX9_9FLAO</name>
<dbReference type="PANTHER" id="PTHR15032:SF4">
    <property type="entry name" value="N-ACYL-PHOSPHATIDYLETHANOLAMINE-HYDROLYZING PHOSPHOLIPASE D"/>
    <property type="match status" value="1"/>
</dbReference>
<protein>
    <submittedName>
        <fullName evidence="3">L-ascorbate metabolism protein UlaG (Beta-lactamase superfamily)</fullName>
    </submittedName>
</protein>
<accession>A0A370QKX9</accession>
<dbReference type="PIRSF" id="PIRSF038896">
    <property type="entry name" value="NAPE-PLD"/>
    <property type="match status" value="1"/>
</dbReference>
<dbReference type="InterPro" id="IPR001279">
    <property type="entry name" value="Metallo-B-lactamas"/>
</dbReference>